<dbReference type="AlphaFoldDB" id="A0AAV4TPR4"/>
<organism evidence="1 2">
    <name type="scientific">Caerostris darwini</name>
    <dbReference type="NCBI Taxonomy" id="1538125"/>
    <lineage>
        <taxon>Eukaryota</taxon>
        <taxon>Metazoa</taxon>
        <taxon>Ecdysozoa</taxon>
        <taxon>Arthropoda</taxon>
        <taxon>Chelicerata</taxon>
        <taxon>Arachnida</taxon>
        <taxon>Araneae</taxon>
        <taxon>Araneomorphae</taxon>
        <taxon>Entelegynae</taxon>
        <taxon>Araneoidea</taxon>
        <taxon>Araneidae</taxon>
        <taxon>Caerostris</taxon>
    </lineage>
</organism>
<dbReference type="EMBL" id="BPLQ01010059">
    <property type="protein sequence ID" value="GIY48049.1"/>
    <property type="molecule type" value="Genomic_DNA"/>
</dbReference>
<name>A0AAV4TPR4_9ARAC</name>
<dbReference type="Proteomes" id="UP001054837">
    <property type="component" value="Unassembled WGS sequence"/>
</dbReference>
<proteinExistence type="predicted"/>
<evidence type="ECO:0000313" key="1">
    <source>
        <dbReference type="EMBL" id="GIY48049.1"/>
    </source>
</evidence>
<evidence type="ECO:0000313" key="2">
    <source>
        <dbReference type="Proteomes" id="UP001054837"/>
    </source>
</evidence>
<accession>A0AAV4TPR4</accession>
<comment type="caution">
    <text evidence="1">The sequence shown here is derived from an EMBL/GenBank/DDBJ whole genome shotgun (WGS) entry which is preliminary data.</text>
</comment>
<gene>
    <name evidence="1" type="ORF">CDAR_499101</name>
</gene>
<reference evidence="1 2" key="1">
    <citation type="submission" date="2021-06" db="EMBL/GenBank/DDBJ databases">
        <title>Caerostris darwini draft genome.</title>
        <authorList>
            <person name="Kono N."/>
            <person name="Arakawa K."/>
        </authorList>
    </citation>
    <scope>NUCLEOTIDE SEQUENCE [LARGE SCALE GENOMIC DNA]</scope>
</reference>
<sequence length="194" mass="22001">MNTTSPRDNFIKLSFVPAPNHYFYANANDFLKEGWLWRSSTSENYRESLPLWRELPNPVLSLWAKRQTLKNNNNETDKLQKKKKKLGVYLYCIPPLSSAKLPEALHALGQTIYDLDRKFMTWRSIGGNDQAATVFGTSCATSLKCPPPPAFNLSAPLANLNLLDDPPLLLELIPPTIHLVQSEIHPPRLPKPIR</sequence>
<protein>
    <submittedName>
        <fullName evidence="1">Uncharacterized protein</fullName>
    </submittedName>
</protein>
<keyword evidence="2" id="KW-1185">Reference proteome</keyword>